<organism evidence="1 2">
    <name type="scientific">Acinetobacter calcoaceticus</name>
    <dbReference type="NCBI Taxonomy" id="471"/>
    <lineage>
        <taxon>Bacteria</taxon>
        <taxon>Pseudomonadati</taxon>
        <taxon>Pseudomonadota</taxon>
        <taxon>Gammaproteobacteria</taxon>
        <taxon>Moraxellales</taxon>
        <taxon>Moraxellaceae</taxon>
        <taxon>Acinetobacter</taxon>
        <taxon>Acinetobacter calcoaceticus/baumannii complex</taxon>
    </lineage>
</organism>
<protein>
    <submittedName>
        <fullName evidence="1">Uncharacterized protein</fullName>
    </submittedName>
</protein>
<sequence length="74" mass="8133">MSIQVRVIAVDNQKYTATVEAFDGAQRILKSSVGFKTASKTSIESAIKKSLKTFNRPSFGGMEIIFLCRMGEIS</sequence>
<name>A0A4R1XF07_ACICA</name>
<evidence type="ECO:0000313" key="1">
    <source>
        <dbReference type="EMBL" id="TCM62334.1"/>
    </source>
</evidence>
<comment type="caution">
    <text evidence="1">The sequence shown here is derived from an EMBL/GenBank/DDBJ whole genome shotgun (WGS) entry which is preliminary data.</text>
</comment>
<dbReference type="AlphaFoldDB" id="A0A4R1XF07"/>
<gene>
    <name evidence="1" type="ORF">EC844_12562</name>
</gene>
<reference evidence="1 2" key="1">
    <citation type="submission" date="2019-03" db="EMBL/GenBank/DDBJ databases">
        <title>Genomic analyses of the natural microbiome of Caenorhabditis elegans.</title>
        <authorList>
            <person name="Samuel B."/>
        </authorList>
    </citation>
    <scope>NUCLEOTIDE SEQUENCE [LARGE SCALE GENOMIC DNA]</scope>
    <source>
        <strain evidence="1 2">JUb89</strain>
    </source>
</reference>
<evidence type="ECO:0000313" key="2">
    <source>
        <dbReference type="Proteomes" id="UP000294963"/>
    </source>
</evidence>
<keyword evidence="2" id="KW-1185">Reference proteome</keyword>
<proteinExistence type="predicted"/>
<dbReference type="EMBL" id="SLVJ01000025">
    <property type="protein sequence ID" value="TCM62334.1"/>
    <property type="molecule type" value="Genomic_DNA"/>
</dbReference>
<dbReference type="OrthoDB" id="6713422at2"/>
<accession>A0A4R1XF07</accession>
<dbReference type="Proteomes" id="UP000294963">
    <property type="component" value="Unassembled WGS sequence"/>
</dbReference>